<keyword evidence="3 5" id="KW-1133">Transmembrane helix</keyword>
<dbReference type="Pfam" id="PF01740">
    <property type="entry name" value="STAS"/>
    <property type="match status" value="1"/>
</dbReference>
<dbReference type="RefSeq" id="WP_008927749.1">
    <property type="nucleotide sequence ID" value="NZ_AMRJ01000002.1"/>
</dbReference>
<proteinExistence type="predicted"/>
<feature type="transmembrane region" description="Helical" evidence="5">
    <location>
        <begin position="308"/>
        <end position="331"/>
    </location>
</feature>
<protein>
    <submittedName>
        <fullName evidence="7">Sulfate transporter</fullName>
    </submittedName>
</protein>
<dbReference type="NCBIfam" id="TIGR00815">
    <property type="entry name" value="sulP"/>
    <property type="match status" value="1"/>
</dbReference>
<accession>L0WIU5</accession>
<dbReference type="Proteomes" id="UP000010164">
    <property type="component" value="Unassembled WGS sequence"/>
</dbReference>
<dbReference type="InterPro" id="IPR001902">
    <property type="entry name" value="SLC26A/SulP_fam"/>
</dbReference>
<dbReference type="Gene3D" id="3.30.750.24">
    <property type="entry name" value="STAS domain"/>
    <property type="match status" value="1"/>
</dbReference>
<feature type="transmembrane region" description="Helical" evidence="5">
    <location>
        <begin position="405"/>
        <end position="433"/>
    </location>
</feature>
<organism evidence="7 8">
    <name type="scientific">Alcanivorax hongdengensis A-11-3</name>
    <dbReference type="NCBI Taxonomy" id="1177179"/>
    <lineage>
        <taxon>Bacteria</taxon>
        <taxon>Pseudomonadati</taxon>
        <taxon>Pseudomonadota</taxon>
        <taxon>Gammaproteobacteria</taxon>
        <taxon>Oceanospirillales</taxon>
        <taxon>Alcanivoracaceae</taxon>
        <taxon>Alcanivorax</taxon>
    </lineage>
</organism>
<dbReference type="OrthoDB" id="9769739at2"/>
<keyword evidence="4 5" id="KW-0472">Membrane</keyword>
<dbReference type="GO" id="GO:0055085">
    <property type="term" value="P:transmembrane transport"/>
    <property type="evidence" value="ECO:0007669"/>
    <property type="project" value="InterPro"/>
</dbReference>
<dbReference type="CDD" id="cd07042">
    <property type="entry name" value="STAS_SulP_like_sulfate_transporter"/>
    <property type="match status" value="1"/>
</dbReference>
<dbReference type="InterPro" id="IPR036513">
    <property type="entry name" value="STAS_dom_sf"/>
</dbReference>
<feature type="transmembrane region" description="Helical" evidence="5">
    <location>
        <begin position="29"/>
        <end position="49"/>
    </location>
</feature>
<reference evidence="7 8" key="1">
    <citation type="journal article" date="2012" name="J. Bacteriol.">
        <title>Genome Sequence of the Alkane-Degrading Bacterium Alcanivorax hongdengensis Type Strain A-11-3.</title>
        <authorList>
            <person name="Lai Q."/>
            <person name="Shao Z."/>
        </authorList>
    </citation>
    <scope>NUCLEOTIDE SEQUENCE [LARGE SCALE GENOMIC DNA]</scope>
    <source>
        <strain evidence="7 8">A-11-3</strain>
    </source>
</reference>
<dbReference type="EMBL" id="AMRJ01000002">
    <property type="protein sequence ID" value="EKF75765.1"/>
    <property type="molecule type" value="Genomic_DNA"/>
</dbReference>
<dbReference type="STRING" id="1177179.A11A3_02812"/>
<evidence type="ECO:0000256" key="1">
    <source>
        <dbReference type="ARBA" id="ARBA00004141"/>
    </source>
</evidence>
<feature type="transmembrane region" description="Helical" evidence="5">
    <location>
        <begin position="78"/>
        <end position="97"/>
    </location>
</feature>
<name>L0WIU5_9GAMM</name>
<dbReference type="Pfam" id="PF00916">
    <property type="entry name" value="Sulfate_transp"/>
    <property type="match status" value="1"/>
</dbReference>
<evidence type="ECO:0000256" key="2">
    <source>
        <dbReference type="ARBA" id="ARBA00022692"/>
    </source>
</evidence>
<dbReference type="InterPro" id="IPR011547">
    <property type="entry name" value="SLC26A/SulP_dom"/>
</dbReference>
<feature type="transmembrane region" description="Helical" evidence="5">
    <location>
        <begin position="272"/>
        <end position="296"/>
    </location>
</feature>
<dbReference type="AlphaFoldDB" id="L0WIU5"/>
<evidence type="ECO:0000313" key="7">
    <source>
        <dbReference type="EMBL" id="EKF75765.1"/>
    </source>
</evidence>
<feature type="domain" description="STAS" evidence="6">
    <location>
        <begin position="456"/>
        <end position="569"/>
    </location>
</feature>
<sequence length="574" mass="61022">MAATPRWLRWLPASEWLSGYTRQDASGDALAALIVTILLVPQGLAYAQLAGMPPVTGLYASMLPLILYGLFASSRALAVGPAALTSLITLSAAGSLARGDSATFMAAAMVLAILSGALLVLMAVLRMGWLTNLLSHPVIVGFISGCGLLIATSQLPHMLGINVAAHDFIGLWQGLLTEWPRWQSTTVVMAGLALACLLLPRWLGTQLQKRTRWRETGKLLGKLGPLVAVALTTLISAAAQLNHHGLAVVGTLPAGLPALTLPSLPLQHWLDLAGPAALLALIGFVESITLAQALAARKRQRIRPNRELMGLGLANVISGLSGAFAVTGSFSRSTVSQDSGARTPLTGILAAAGIALVALCFTRAFFYLPQATLAAIIVVAVLPLVELGELKHLWRFSRADSLAMAATLLGVLTISVQAGLIIGVTLSLALFLWRTSQPHVAEVGRVPGTQHFRNVQRHEVEVSAHVLAMRVDESVWFGNARQLEDLIYDSAMQRPQVRQVIVQCSAINHLDASAVDSLKSLNDRLAHAGVVLNLSEVKGPVMDLLKRTEIPEQLTGQIFLSHHQAMETLAAESP</sequence>
<dbReference type="PROSITE" id="PS50801">
    <property type="entry name" value="STAS"/>
    <property type="match status" value="1"/>
</dbReference>
<dbReference type="InterPro" id="IPR002645">
    <property type="entry name" value="STAS_dom"/>
</dbReference>
<comment type="subcellular location">
    <subcellularLocation>
        <location evidence="1">Membrane</location>
        <topology evidence="1">Multi-pass membrane protein</topology>
    </subcellularLocation>
</comment>
<feature type="transmembrane region" description="Helical" evidence="5">
    <location>
        <begin position="55"/>
        <end position="71"/>
    </location>
</feature>
<evidence type="ECO:0000256" key="4">
    <source>
        <dbReference type="ARBA" id="ARBA00023136"/>
    </source>
</evidence>
<evidence type="ECO:0000259" key="6">
    <source>
        <dbReference type="PROSITE" id="PS50801"/>
    </source>
</evidence>
<evidence type="ECO:0000313" key="8">
    <source>
        <dbReference type="Proteomes" id="UP000010164"/>
    </source>
</evidence>
<evidence type="ECO:0000256" key="5">
    <source>
        <dbReference type="SAM" id="Phobius"/>
    </source>
</evidence>
<feature type="transmembrane region" description="Helical" evidence="5">
    <location>
        <begin position="179"/>
        <end position="199"/>
    </location>
</feature>
<dbReference type="GO" id="GO:0016020">
    <property type="term" value="C:membrane"/>
    <property type="evidence" value="ECO:0007669"/>
    <property type="project" value="UniProtKB-SubCell"/>
</dbReference>
<keyword evidence="2 5" id="KW-0812">Transmembrane</keyword>
<keyword evidence="8" id="KW-1185">Reference proteome</keyword>
<dbReference type="PANTHER" id="PTHR11814">
    <property type="entry name" value="SULFATE TRANSPORTER"/>
    <property type="match status" value="1"/>
</dbReference>
<gene>
    <name evidence="7" type="ORF">A11A3_02812</name>
</gene>
<feature type="transmembrane region" description="Helical" evidence="5">
    <location>
        <begin position="137"/>
        <end position="159"/>
    </location>
</feature>
<feature type="transmembrane region" description="Helical" evidence="5">
    <location>
        <begin position="343"/>
        <end position="361"/>
    </location>
</feature>
<comment type="caution">
    <text evidence="7">The sequence shown here is derived from an EMBL/GenBank/DDBJ whole genome shotgun (WGS) entry which is preliminary data.</text>
</comment>
<feature type="transmembrane region" description="Helical" evidence="5">
    <location>
        <begin position="366"/>
        <end position="385"/>
    </location>
</feature>
<feature type="transmembrane region" description="Helical" evidence="5">
    <location>
        <begin position="219"/>
        <end position="239"/>
    </location>
</feature>
<dbReference type="SUPFAM" id="SSF52091">
    <property type="entry name" value="SpoIIaa-like"/>
    <property type="match status" value="1"/>
</dbReference>
<feature type="transmembrane region" description="Helical" evidence="5">
    <location>
        <begin position="103"/>
        <end position="125"/>
    </location>
</feature>
<evidence type="ECO:0000256" key="3">
    <source>
        <dbReference type="ARBA" id="ARBA00022989"/>
    </source>
</evidence>
<dbReference type="eggNOG" id="COG0659">
    <property type="taxonomic scope" value="Bacteria"/>
</dbReference>
<dbReference type="PATRIC" id="fig|1177179.3.peg.561"/>